<accession>A0A2P5CLB8</accession>
<evidence type="ECO:0000259" key="4">
    <source>
        <dbReference type="Pfam" id="PF01494"/>
    </source>
</evidence>
<dbReference type="InterPro" id="IPR044560">
    <property type="entry name" value="MOase"/>
</dbReference>
<dbReference type="SUPFAM" id="SSF51905">
    <property type="entry name" value="FAD/NAD(P)-binding domain"/>
    <property type="match status" value="1"/>
</dbReference>
<proteinExistence type="inferred from homology"/>
<dbReference type="AlphaFoldDB" id="A0A2P5CLB8"/>
<protein>
    <submittedName>
        <fullName evidence="5">FAD/NAD(P)-binding domain containing protein</fullName>
    </submittedName>
</protein>
<dbReference type="PANTHER" id="PTHR45934">
    <property type="entry name" value="FAD/NAD(P)-BINDING OXIDOREDUCTASE FAMILY PROTEIN"/>
    <property type="match status" value="1"/>
</dbReference>
<sequence length="280" mass="31304">MYIRVHKYLVQVLIGCDGVKSVISKHIFGVNSTKYFSTSVVRGLTNYEHGHGFGNEFLVMSTNDKVQLGRMPITHNLVYWFVTRKYRISPTPQSHDDSSVNLNDNLMEIKQSTVRTLKGFPAEVVEMISKSDPTSLHLTDTVKYRAPWGLLGTPTRFRRGTVTVAGDAMHAMGPFLAQGGSASLEDAVVLANCLAPKLYSSSSSSSVVQVMKTRRILVEEAFDQYIKERRKRVFKLCMESYLVGTMVDTPSPLLKFLAAVIMAVMFPNPIAHTRYDCGRL</sequence>
<comment type="caution">
    <text evidence="5">The sequence shown here is derived from an EMBL/GenBank/DDBJ whole genome shotgun (WGS) entry which is preliminary data.</text>
</comment>
<dbReference type="EMBL" id="JXTB01000118">
    <property type="protein sequence ID" value="PON61830.1"/>
    <property type="molecule type" value="Genomic_DNA"/>
</dbReference>
<dbReference type="GO" id="GO:0071949">
    <property type="term" value="F:FAD binding"/>
    <property type="evidence" value="ECO:0007669"/>
    <property type="project" value="InterPro"/>
</dbReference>
<evidence type="ECO:0000256" key="3">
    <source>
        <dbReference type="ARBA" id="ARBA00024018"/>
    </source>
</evidence>
<dbReference type="STRING" id="3476.A0A2P5CLB8"/>
<dbReference type="InterPro" id="IPR036188">
    <property type="entry name" value="FAD/NAD-bd_sf"/>
</dbReference>
<comment type="similarity">
    <text evidence="3">Belongs to the 3-hydroxybenzoate 6-hydroxylase family.</text>
</comment>
<evidence type="ECO:0000313" key="5">
    <source>
        <dbReference type="EMBL" id="PON61830.1"/>
    </source>
</evidence>
<dbReference type="PANTHER" id="PTHR45934:SF7">
    <property type="entry name" value="FAD_NAD(P)-BINDING OXIDOREDUCTASE FAMILY PROTEIN"/>
    <property type="match status" value="1"/>
</dbReference>
<dbReference type="Proteomes" id="UP000237105">
    <property type="component" value="Unassembled WGS sequence"/>
</dbReference>
<organism evidence="5 6">
    <name type="scientific">Parasponia andersonii</name>
    <name type="common">Sponia andersonii</name>
    <dbReference type="NCBI Taxonomy" id="3476"/>
    <lineage>
        <taxon>Eukaryota</taxon>
        <taxon>Viridiplantae</taxon>
        <taxon>Streptophyta</taxon>
        <taxon>Embryophyta</taxon>
        <taxon>Tracheophyta</taxon>
        <taxon>Spermatophyta</taxon>
        <taxon>Magnoliopsida</taxon>
        <taxon>eudicotyledons</taxon>
        <taxon>Gunneridae</taxon>
        <taxon>Pentapetalae</taxon>
        <taxon>rosids</taxon>
        <taxon>fabids</taxon>
        <taxon>Rosales</taxon>
        <taxon>Cannabaceae</taxon>
        <taxon>Parasponia</taxon>
    </lineage>
</organism>
<dbReference type="OrthoDB" id="47494at2759"/>
<dbReference type="Pfam" id="PF01494">
    <property type="entry name" value="FAD_binding_3"/>
    <property type="match status" value="1"/>
</dbReference>
<reference evidence="6" key="1">
    <citation type="submission" date="2016-06" db="EMBL/GenBank/DDBJ databases">
        <title>Parallel loss of symbiosis genes in relatives of nitrogen-fixing non-legume Parasponia.</title>
        <authorList>
            <person name="Van Velzen R."/>
            <person name="Holmer R."/>
            <person name="Bu F."/>
            <person name="Rutten L."/>
            <person name="Van Zeijl A."/>
            <person name="Liu W."/>
            <person name="Santuari L."/>
            <person name="Cao Q."/>
            <person name="Sharma T."/>
            <person name="Shen D."/>
            <person name="Roswanjaya Y."/>
            <person name="Wardhani T."/>
            <person name="Kalhor M.S."/>
            <person name="Jansen J."/>
            <person name="Van den Hoogen J."/>
            <person name="Gungor B."/>
            <person name="Hartog M."/>
            <person name="Hontelez J."/>
            <person name="Verver J."/>
            <person name="Yang W.-C."/>
            <person name="Schijlen E."/>
            <person name="Repin R."/>
            <person name="Schilthuizen M."/>
            <person name="Schranz E."/>
            <person name="Heidstra R."/>
            <person name="Miyata K."/>
            <person name="Fedorova E."/>
            <person name="Kohlen W."/>
            <person name="Bisseling T."/>
            <person name="Smit S."/>
            <person name="Geurts R."/>
        </authorList>
    </citation>
    <scope>NUCLEOTIDE SEQUENCE [LARGE SCALE GENOMIC DNA]</scope>
    <source>
        <strain evidence="6">cv. WU1-14</strain>
    </source>
</reference>
<dbReference type="InterPro" id="IPR002938">
    <property type="entry name" value="FAD-bd"/>
</dbReference>
<evidence type="ECO:0000313" key="6">
    <source>
        <dbReference type="Proteomes" id="UP000237105"/>
    </source>
</evidence>
<keyword evidence="1" id="KW-0560">Oxidoreductase</keyword>
<dbReference type="Gene3D" id="3.50.50.60">
    <property type="entry name" value="FAD/NAD(P)-binding domain"/>
    <property type="match status" value="1"/>
</dbReference>
<gene>
    <name evidence="5" type="ORF">PanWU01x14_142480</name>
</gene>
<dbReference type="PRINTS" id="PR00420">
    <property type="entry name" value="RNGMNOXGNASE"/>
</dbReference>
<keyword evidence="6" id="KW-1185">Reference proteome</keyword>
<dbReference type="GO" id="GO:0004497">
    <property type="term" value="F:monooxygenase activity"/>
    <property type="evidence" value="ECO:0007669"/>
    <property type="project" value="UniProtKB-KW"/>
</dbReference>
<feature type="domain" description="FAD-binding" evidence="4">
    <location>
        <begin position="13"/>
        <end position="206"/>
    </location>
</feature>
<name>A0A2P5CLB8_PARAD</name>
<evidence type="ECO:0000256" key="2">
    <source>
        <dbReference type="ARBA" id="ARBA00023033"/>
    </source>
</evidence>
<keyword evidence="2" id="KW-0503">Monooxygenase</keyword>
<evidence type="ECO:0000256" key="1">
    <source>
        <dbReference type="ARBA" id="ARBA00023002"/>
    </source>
</evidence>